<evidence type="ECO:0000313" key="5">
    <source>
        <dbReference type="EMBL" id="CAB3265487.1"/>
    </source>
</evidence>
<dbReference type="PROSITE" id="PS50102">
    <property type="entry name" value="RRM"/>
    <property type="match status" value="1"/>
</dbReference>
<dbReference type="EMBL" id="LR789625">
    <property type="protein sequence ID" value="CAB3265487.1"/>
    <property type="molecule type" value="mRNA"/>
</dbReference>
<dbReference type="GO" id="GO:0071013">
    <property type="term" value="C:catalytic step 2 spliceosome"/>
    <property type="evidence" value="ECO:0007669"/>
    <property type="project" value="TreeGrafter"/>
</dbReference>
<dbReference type="Gene3D" id="3.30.70.330">
    <property type="match status" value="1"/>
</dbReference>
<dbReference type="FunFam" id="3.30.70.330:FF:000962">
    <property type="entry name" value="RBMX2 ortholog"/>
    <property type="match status" value="1"/>
</dbReference>
<dbReference type="PANTHER" id="PTHR45880">
    <property type="entry name" value="RNA-BINDING MOTIF PROTEIN, X-LINKED 2"/>
    <property type="match status" value="1"/>
</dbReference>
<feature type="compositionally biased region" description="Basic residues" evidence="3">
    <location>
        <begin position="301"/>
        <end position="312"/>
    </location>
</feature>
<sequence>MNVITKIRLLNEVNAKELRLGVTGTKSSWHNQYKDSAWVYVGSLPYELSEGDVICVLSQYGEIMNINMIRDKKTGKSKGFAFVCYEDQRSTILAVDNLNGTKIKGRQIRVDHIMDYKVPKEDEEIDELTMKIREKGVAPHVMGEYQEPEVEQVEVKQEVEEIVITDSDDEVKEKKKKHKKEKKKKKGLSFLKETPSDKLKKHKHKESDSRKKSTNSDEERNVERYKHKRSHDSSDDDVQEKRSKNKDVKRRSSVDLENRQKKKKKTGRRHDDDGRQQKTHRYHEDDRRERKKERSVDRDRDRKHRRRRSRSR</sequence>
<dbReference type="InterPro" id="IPR000504">
    <property type="entry name" value="RRM_dom"/>
</dbReference>
<dbReference type="GO" id="GO:0005686">
    <property type="term" value="C:U2 snRNP"/>
    <property type="evidence" value="ECO:0007669"/>
    <property type="project" value="TreeGrafter"/>
</dbReference>
<organism evidence="5">
    <name type="scientific">Phallusia mammillata</name>
    <dbReference type="NCBI Taxonomy" id="59560"/>
    <lineage>
        <taxon>Eukaryota</taxon>
        <taxon>Metazoa</taxon>
        <taxon>Chordata</taxon>
        <taxon>Tunicata</taxon>
        <taxon>Ascidiacea</taxon>
        <taxon>Phlebobranchia</taxon>
        <taxon>Ascidiidae</taxon>
        <taxon>Phallusia</taxon>
    </lineage>
</organism>
<reference evidence="5" key="1">
    <citation type="submission" date="2020-04" db="EMBL/GenBank/DDBJ databases">
        <authorList>
            <person name="Neveu A P."/>
        </authorList>
    </citation>
    <scope>NUCLEOTIDE SEQUENCE</scope>
    <source>
        <tissue evidence="5">Whole embryo</tissue>
    </source>
</reference>
<feature type="region of interest" description="Disordered" evidence="3">
    <location>
        <begin position="169"/>
        <end position="312"/>
    </location>
</feature>
<evidence type="ECO:0000256" key="3">
    <source>
        <dbReference type="SAM" id="MobiDB-lite"/>
    </source>
</evidence>
<feature type="domain" description="RRM" evidence="4">
    <location>
        <begin position="37"/>
        <end position="115"/>
    </location>
</feature>
<dbReference type="AlphaFoldDB" id="A0A6F9DPW9"/>
<dbReference type="GO" id="GO:0003723">
    <property type="term" value="F:RNA binding"/>
    <property type="evidence" value="ECO:0007669"/>
    <property type="project" value="UniProtKB-UniRule"/>
</dbReference>
<protein>
    <submittedName>
        <fullName evidence="5">RNA-binding motif protein, X-linked 2</fullName>
    </submittedName>
</protein>
<gene>
    <name evidence="5" type="primary">Rbmx2</name>
</gene>
<proteinExistence type="evidence at transcript level"/>
<dbReference type="InterPro" id="IPR012677">
    <property type="entry name" value="Nucleotide-bd_a/b_plait_sf"/>
</dbReference>
<dbReference type="GO" id="GO:0000398">
    <property type="term" value="P:mRNA splicing, via spliceosome"/>
    <property type="evidence" value="ECO:0007669"/>
    <property type="project" value="InterPro"/>
</dbReference>
<evidence type="ECO:0000256" key="1">
    <source>
        <dbReference type="ARBA" id="ARBA00022884"/>
    </source>
</evidence>
<dbReference type="PANTHER" id="PTHR45880:SF1">
    <property type="entry name" value="RNA-BINDING MOTIF PROTEIN, X-LINKED 2"/>
    <property type="match status" value="1"/>
</dbReference>
<dbReference type="GO" id="GO:0071011">
    <property type="term" value="C:precatalytic spliceosome"/>
    <property type="evidence" value="ECO:0007669"/>
    <property type="project" value="TreeGrafter"/>
</dbReference>
<accession>A0A6F9DPW9</accession>
<dbReference type="SMART" id="SM00360">
    <property type="entry name" value="RRM"/>
    <property type="match status" value="1"/>
</dbReference>
<feature type="compositionally biased region" description="Basic residues" evidence="3">
    <location>
        <begin position="174"/>
        <end position="187"/>
    </location>
</feature>
<evidence type="ECO:0000259" key="4">
    <source>
        <dbReference type="PROSITE" id="PS50102"/>
    </source>
</evidence>
<dbReference type="InterPro" id="IPR045844">
    <property type="entry name" value="RRM_Ist3-like"/>
</dbReference>
<dbReference type="InterPro" id="IPR051847">
    <property type="entry name" value="RNA_proc/Spliceosome_comp"/>
</dbReference>
<evidence type="ECO:0000256" key="2">
    <source>
        <dbReference type="PROSITE-ProRule" id="PRU00176"/>
    </source>
</evidence>
<keyword evidence="1 2" id="KW-0694">RNA-binding</keyword>
<feature type="compositionally biased region" description="Basic and acidic residues" evidence="3">
    <location>
        <begin position="239"/>
        <end position="259"/>
    </location>
</feature>
<dbReference type="SUPFAM" id="SSF54928">
    <property type="entry name" value="RNA-binding domain, RBD"/>
    <property type="match status" value="1"/>
</dbReference>
<dbReference type="CDD" id="cd12411">
    <property type="entry name" value="RRM_ist3_like"/>
    <property type="match status" value="1"/>
</dbReference>
<name>A0A6F9DPW9_9ASCI</name>
<dbReference type="InterPro" id="IPR035979">
    <property type="entry name" value="RBD_domain_sf"/>
</dbReference>
<feature type="compositionally biased region" description="Basic and acidic residues" evidence="3">
    <location>
        <begin position="205"/>
        <end position="224"/>
    </location>
</feature>
<feature type="compositionally biased region" description="Basic and acidic residues" evidence="3">
    <location>
        <begin position="269"/>
        <end position="300"/>
    </location>
</feature>
<dbReference type="Pfam" id="PF00076">
    <property type="entry name" value="RRM_1"/>
    <property type="match status" value="1"/>
</dbReference>